<evidence type="ECO:0000256" key="4">
    <source>
        <dbReference type="ARBA" id="ARBA00022630"/>
    </source>
</evidence>
<keyword evidence="4 15" id="KW-0285">Flavoprotein</keyword>
<dbReference type="InterPro" id="IPR015865">
    <property type="entry name" value="Riboflavin_kinase_bac/euk"/>
</dbReference>
<keyword evidence="18" id="KW-1185">Reference proteome</keyword>
<dbReference type="FunFam" id="3.40.50.620:FF:000021">
    <property type="entry name" value="Riboflavin biosynthesis protein"/>
    <property type="match status" value="1"/>
</dbReference>
<evidence type="ECO:0000256" key="11">
    <source>
        <dbReference type="ARBA" id="ARBA00022840"/>
    </source>
</evidence>
<comment type="pathway">
    <text evidence="2 15">Cofactor biosynthesis; FAD biosynthesis; FAD from FMN: step 1/1.</text>
</comment>
<dbReference type="STRING" id="28128.HMPREF3226_01447"/>
<dbReference type="GO" id="GO:0008531">
    <property type="term" value="F:riboflavin kinase activity"/>
    <property type="evidence" value="ECO:0007669"/>
    <property type="project" value="UniProtKB-UniRule"/>
</dbReference>
<evidence type="ECO:0000256" key="8">
    <source>
        <dbReference type="ARBA" id="ARBA00022741"/>
    </source>
</evidence>
<keyword evidence="10 15" id="KW-0274">FAD</keyword>
<name>A0A133Q7G2_9BACT</name>
<evidence type="ECO:0000256" key="13">
    <source>
        <dbReference type="ARBA" id="ARBA00047880"/>
    </source>
</evidence>
<dbReference type="RefSeq" id="WP_060940723.1">
    <property type="nucleotide sequence ID" value="NZ_CAMXYN010000045.1"/>
</dbReference>
<dbReference type="GO" id="GO:0009398">
    <property type="term" value="P:FMN biosynthetic process"/>
    <property type="evidence" value="ECO:0007669"/>
    <property type="project" value="UniProtKB-UniRule"/>
</dbReference>
<comment type="similarity">
    <text evidence="15">Belongs to the ribF family.</text>
</comment>
<dbReference type="InterPro" id="IPR002606">
    <property type="entry name" value="Riboflavin_kinase_bac"/>
</dbReference>
<dbReference type="Pfam" id="PF01687">
    <property type="entry name" value="Flavokinase"/>
    <property type="match status" value="1"/>
</dbReference>
<evidence type="ECO:0000256" key="5">
    <source>
        <dbReference type="ARBA" id="ARBA00022643"/>
    </source>
</evidence>
<dbReference type="eggNOG" id="COG0196">
    <property type="taxonomic scope" value="Bacteria"/>
</dbReference>
<dbReference type="GO" id="GO:0005524">
    <property type="term" value="F:ATP binding"/>
    <property type="evidence" value="ECO:0007669"/>
    <property type="project" value="UniProtKB-UniRule"/>
</dbReference>
<keyword evidence="11 15" id="KW-0067">ATP-binding</keyword>
<keyword evidence="5 15" id="KW-0288">FMN</keyword>
<protein>
    <recommendedName>
        <fullName evidence="15">Riboflavin biosynthesis protein</fullName>
    </recommendedName>
    <domain>
        <recommendedName>
            <fullName evidence="15">Riboflavin kinase</fullName>
            <ecNumber evidence="15">2.7.1.26</ecNumber>
        </recommendedName>
        <alternativeName>
            <fullName evidence="15">Flavokinase</fullName>
        </alternativeName>
    </domain>
    <domain>
        <recommendedName>
            <fullName evidence="15">FMN adenylyltransferase</fullName>
            <ecNumber evidence="15">2.7.7.2</ecNumber>
        </recommendedName>
        <alternativeName>
            <fullName evidence="15">FAD pyrophosphorylase</fullName>
        </alternativeName>
        <alternativeName>
            <fullName evidence="15">FAD synthase</fullName>
        </alternativeName>
    </domain>
</protein>
<dbReference type="GO" id="GO:0009231">
    <property type="term" value="P:riboflavin biosynthetic process"/>
    <property type="evidence" value="ECO:0007669"/>
    <property type="project" value="InterPro"/>
</dbReference>
<dbReference type="SMART" id="SM00904">
    <property type="entry name" value="Flavokinase"/>
    <property type="match status" value="1"/>
</dbReference>
<dbReference type="AlphaFoldDB" id="A0A133Q7G2"/>
<evidence type="ECO:0000313" key="18">
    <source>
        <dbReference type="Proteomes" id="UP000070533"/>
    </source>
</evidence>
<evidence type="ECO:0000256" key="10">
    <source>
        <dbReference type="ARBA" id="ARBA00022827"/>
    </source>
</evidence>
<dbReference type="Gene3D" id="2.40.30.30">
    <property type="entry name" value="Riboflavin kinase-like"/>
    <property type="match status" value="1"/>
</dbReference>
<dbReference type="Pfam" id="PF06574">
    <property type="entry name" value="FAD_syn"/>
    <property type="match status" value="1"/>
</dbReference>
<dbReference type="PIRSF" id="PIRSF004491">
    <property type="entry name" value="FAD_Synth"/>
    <property type="match status" value="1"/>
</dbReference>
<comment type="function">
    <text evidence="1">Catalyzes the phosphorylation of riboflavin to FMN followed by the adenylation of FMN to FAD.</text>
</comment>
<keyword evidence="6 15" id="KW-0808">Transferase</keyword>
<dbReference type="GO" id="GO:0006747">
    <property type="term" value="P:FAD biosynthetic process"/>
    <property type="evidence" value="ECO:0007669"/>
    <property type="project" value="UniProtKB-UniRule"/>
</dbReference>
<dbReference type="SUPFAM" id="SSF82114">
    <property type="entry name" value="Riboflavin kinase-like"/>
    <property type="match status" value="1"/>
</dbReference>
<comment type="pathway">
    <text evidence="3 15">Cofactor biosynthesis; FMN biosynthesis; FMN from riboflavin (ATP route): step 1/1.</text>
</comment>
<evidence type="ECO:0000256" key="2">
    <source>
        <dbReference type="ARBA" id="ARBA00004726"/>
    </source>
</evidence>
<evidence type="ECO:0000256" key="7">
    <source>
        <dbReference type="ARBA" id="ARBA00022695"/>
    </source>
</evidence>
<dbReference type="SUPFAM" id="SSF52374">
    <property type="entry name" value="Nucleotidylyl transferase"/>
    <property type="match status" value="1"/>
</dbReference>
<dbReference type="NCBIfam" id="NF004162">
    <property type="entry name" value="PRK05627.1-5"/>
    <property type="match status" value="1"/>
</dbReference>
<dbReference type="NCBIfam" id="TIGR00083">
    <property type="entry name" value="ribF"/>
    <property type="match status" value="1"/>
</dbReference>
<keyword evidence="7 15" id="KW-0548">Nucleotidyltransferase</keyword>
<evidence type="ECO:0000256" key="6">
    <source>
        <dbReference type="ARBA" id="ARBA00022679"/>
    </source>
</evidence>
<organism evidence="17 18">
    <name type="scientific">Prevotella corporis</name>
    <dbReference type="NCBI Taxonomy" id="28128"/>
    <lineage>
        <taxon>Bacteria</taxon>
        <taxon>Pseudomonadati</taxon>
        <taxon>Bacteroidota</taxon>
        <taxon>Bacteroidia</taxon>
        <taxon>Bacteroidales</taxon>
        <taxon>Prevotellaceae</taxon>
        <taxon>Prevotella</taxon>
    </lineage>
</organism>
<dbReference type="PATRIC" id="fig|28128.5.peg.1479"/>
<dbReference type="UniPathway" id="UPA00276">
    <property type="reaction ID" value="UER00406"/>
</dbReference>
<dbReference type="UniPathway" id="UPA00277">
    <property type="reaction ID" value="UER00407"/>
</dbReference>
<dbReference type="Gene3D" id="3.40.50.620">
    <property type="entry name" value="HUPs"/>
    <property type="match status" value="1"/>
</dbReference>
<feature type="domain" description="Riboflavin kinase" evidence="16">
    <location>
        <begin position="183"/>
        <end position="310"/>
    </location>
</feature>
<dbReference type="EC" id="2.7.7.2" evidence="15"/>
<evidence type="ECO:0000256" key="14">
    <source>
        <dbReference type="ARBA" id="ARBA00049494"/>
    </source>
</evidence>
<dbReference type="FunFam" id="2.40.30.30:FF:000003">
    <property type="entry name" value="Riboflavin biosynthesis protein"/>
    <property type="match status" value="1"/>
</dbReference>
<proteinExistence type="inferred from homology"/>
<evidence type="ECO:0000313" key="17">
    <source>
        <dbReference type="EMBL" id="KXA38815.1"/>
    </source>
</evidence>
<evidence type="ECO:0000256" key="1">
    <source>
        <dbReference type="ARBA" id="ARBA00002121"/>
    </source>
</evidence>
<dbReference type="OrthoDB" id="9803667at2"/>
<dbReference type="EC" id="2.7.1.26" evidence="15"/>
<reference evidence="18" key="1">
    <citation type="submission" date="2016-01" db="EMBL/GenBank/DDBJ databases">
        <authorList>
            <person name="Mitreva M."/>
            <person name="Pepin K.H."/>
            <person name="Mihindukulasuriya K.A."/>
            <person name="Fulton R."/>
            <person name="Fronick C."/>
            <person name="O'Laughlin M."/>
            <person name="Miner T."/>
            <person name="Herter B."/>
            <person name="Rosa B.A."/>
            <person name="Cordes M."/>
            <person name="Tomlinson C."/>
            <person name="Wollam A."/>
            <person name="Palsikar V.B."/>
            <person name="Mardis E.R."/>
            <person name="Wilson R.K."/>
        </authorList>
    </citation>
    <scope>NUCLEOTIDE SEQUENCE [LARGE SCALE GENOMIC DNA]</scope>
    <source>
        <strain evidence="18">MJR7716</strain>
    </source>
</reference>
<dbReference type="CDD" id="cd02064">
    <property type="entry name" value="FAD_synthetase_N"/>
    <property type="match status" value="1"/>
</dbReference>
<dbReference type="InterPro" id="IPR023468">
    <property type="entry name" value="Riboflavin_kinase"/>
</dbReference>
<keyword evidence="12" id="KW-0511">Multifunctional enzyme</keyword>
<evidence type="ECO:0000256" key="12">
    <source>
        <dbReference type="ARBA" id="ARBA00023268"/>
    </source>
</evidence>
<keyword evidence="8 15" id="KW-0547">Nucleotide-binding</keyword>
<dbReference type="Proteomes" id="UP000070533">
    <property type="component" value="Unassembled WGS sequence"/>
</dbReference>
<evidence type="ECO:0000256" key="9">
    <source>
        <dbReference type="ARBA" id="ARBA00022777"/>
    </source>
</evidence>
<dbReference type="NCBIfam" id="NF004160">
    <property type="entry name" value="PRK05627.1-3"/>
    <property type="match status" value="1"/>
</dbReference>
<comment type="caution">
    <text evidence="17">The sequence shown here is derived from an EMBL/GenBank/DDBJ whole genome shotgun (WGS) entry which is preliminary data.</text>
</comment>
<comment type="catalytic activity">
    <reaction evidence="14 15">
        <text>FMN + ATP + H(+) = FAD + diphosphate</text>
        <dbReference type="Rhea" id="RHEA:17237"/>
        <dbReference type="ChEBI" id="CHEBI:15378"/>
        <dbReference type="ChEBI" id="CHEBI:30616"/>
        <dbReference type="ChEBI" id="CHEBI:33019"/>
        <dbReference type="ChEBI" id="CHEBI:57692"/>
        <dbReference type="ChEBI" id="CHEBI:58210"/>
        <dbReference type="EC" id="2.7.7.2"/>
    </reaction>
</comment>
<accession>A0A133Q7G2</accession>
<evidence type="ECO:0000259" key="16">
    <source>
        <dbReference type="SMART" id="SM00904"/>
    </source>
</evidence>
<dbReference type="InterPro" id="IPR015864">
    <property type="entry name" value="FAD_synthase"/>
</dbReference>
<dbReference type="PANTHER" id="PTHR22749:SF6">
    <property type="entry name" value="RIBOFLAVIN KINASE"/>
    <property type="match status" value="1"/>
</dbReference>
<dbReference type="GO" id="GO:0003919">
    <property type="term" value="F:FMN adenylyltransferase activity"/>
    <property type="evidence" value="ECO:0007669"/>
    <property type="project" value="UniProtKB-UniRule"/>
</dbReference>
<comment type="catalytic activity">
    <reaction evidence="13 15">
        <text>riboflavin + ATP = FMN + ADP + H(+)</text>
        <dbReference type="Rhea" id="RHEA:14357"/>
        <dbReference type="ChEBI" id="CHEBI:15378"/>
        <dbReference type="ChEBI" id="CHEBI:30616"/>
        <dbReference type="ChEBI" id="CHEBI:57986"/>
        <dbReference type="ChEBI" id="CHEBI:58210"/>
        <dbReference type="ChEBI" id="CHEBI:456216"/>
        <dbReference type="EC" id="2.7.1.26"/>
    </reaction>
</comment>
<dbReference type="EMBL" id="LRQG01000105">
    <property type="protein sequence ID" value="KXA38815.1"/>
    <property type="molecule type" value="Genomic_DNA"/>
</dbReference>
<dbReference type="PANTHER" id="PTHR22749">
    <property type="entry name" value="RIBOFLAVIN KINASE/FMN ADENYLYLTRANSFERASE"/>
    <property type="match status" value="1"/>
</dbReference>
<evidence type="ECO:0000256" key="3">
    <source>
        <dbReference type="ARBA" id="ARBA00005201"/>
    </source>
</evidence>
<evidence type="ECO:0000256" key="15">
    <source>
        <dbReference type="PIRNR" id="PIRNR004491"/>
    </source>
</evidence>
<dbReference type="InterPro" id="IPR023465">
    <property type="entry name" value="Riboflavin_kinase_dom_sf"/>
</dbReference>
<sequence length="314" mass="35244">MGIIYLDSIDKLTISPSVATIGFFDGVHRGHRFLIDHVVKMARSSGLEATVITFDRHPRQVLHADYQPQMLSTLDEKLAHLRQTALDNVVVLHFDEQLARLSARDFMASVLLRQLNVRKLVMGYDNRFGHNRAETFDDYVRYGAELGIEVVADTALAIDEVNVSSSVVRRFVESGNLPMANACLGYPYQIQGVVVPGLQNGRKMGFPTANIDVSGTGKLLPESGVYAVRVRLEDNETPLGGMINIGIRPTFNGKKMSMEVHLFDFDGNLYGKRLSVTFYKRIRGERKFNCMEALSRQLADDKRMIEAFLESVDK</sequence>
<gene>
    <name evidence="17" type="ORF">HMPREF3226_01447</name>
</gene>
<keyword evidence="9 15" id="KW-0418">Kinase</keyword>
<dbReference type="InterPro" id="IPR014729">
    <property type="entry name" value="Rossmann-like_a/b/a_fold"/>
</dbReference>